<gene>
    <name evidence="1" type="ORF">DSTB1V02_LOCUS11254</name>
</gene>
<name>A0A7R9FQS8_9CRUS</name>
<proteinExistence type="predicted"/>
<evidence type="ECO:0000313" key="1">
    <source>
        <dbReference type="EMBL" id="CAD7251488.1"/>
    </source>
</evidence>
<protein>
    <submittedName>
        <fullName evidence="1">Uncharacterized protein</fullName>
    </submittedName>
</protein>
<dbReference type="EMBL" id="CAJPEV010003588">
    <property type="protein sequence ID" value="CAG0900081.1"/>
    <property type="molecule type" value="Genomic_DNA"/>
</dbReference>
<reference evidence="1" key="1">
    <citation type="submission" date="2020-11" db="EMBL/GenBank/DDBJ databases">
        <authorList>
            <person name="Tran Van P."/>
        </authorList>
    </citation>
    <scope>NUCLEOTIDE SEQUENCE</scope>
</reference>
<evidence type="ECO:0000313" key="2">
    <source>
        <dbReference type="Proteomes" id="UP000677054"/>
    </source>
</evidence>
<accession>A0A7R9FQS8</accession>
<dbReference type="EMBL" id="LR903105">
    <property type="protein sequence ID" value="CAD7251488.1"/>
    <property type="molecule type" value="Genomic_DNA"/>
</dbReference>
<organism evidence="1">
    <name type="scientific">Darwinula stevensoni</name>
    <dbReference type="NCBI Taxonomy" id="69355"/>
    <lineage>
        <taxon>Eukaryota</taxon>
        <taxon>Metazoa</taxon>
        <taxon>Ecdysozoa</taxon>
        <taxon>Arthropoda</taxon>
        <taxon>Crustacea</taxon>
        <taxon>Oligostraca</taxon>
        <taxon>Ostracoda</taxon>
        <taxon>Podocopa</taxon>
        <taxon>Podocopida</taxon>
        <taxon>Darwinulocopina</taxon>
        <taxon>Darwinuloidea</taxon>
        <taxon>Darwinulidae</taxon>
        <taxon>Darwinula</taxon>
    </lineage>
</organism>
<dbReference type="Proteomes" id="UP000677054">
    <property type="component" value="Unassembled WGS sequence"/>
</dbReference>
<dbReference type="AlphaFoldDB" id="A0A7R9FQS8"/>
<sequence>MKVQKNAPWIYVEKLPPVYGDRQIPSNVKNMGKIFFRWKVPVFFYQHTSLILWELDRVLAGLPPLSPGFLV</sequence>
<keyword evidence="2" id="KW-1185">Reference proteome</keyword>